<dbReference type="Proteomes" id="UP001501866">
    <property type="component" value="Unassembled WGS sequence"/>
</dbReference>
<evidence type="ECO:0000313" key="4">
    <source>
        <dbReference type="EMBL" id="GAA3191226.1"/>
    </source>
</evidence>
<evidence type="ECO:0000256" key="2">
    <source>
        <dbReference type="ARBA" id="ARBA00023002"/>
    </source>
</evidence>
<dbReference type="InterPro" id="IPR002347">
    <property type="entry name" value="SDR_fam"/>
</dbReference>
<dbReference type="InterPro" id="IPR036291">
    <property type="entry name" value="NAD(P)-bd_dom_sf"/>
</dbReference>
<dbReference type="PRINTS" id="PR00081">
    <property type="entry name" value="GDHRDH"/>
</dbReference>
<name>A0ABP6PUH6_9ACTN</name>
<sequence length="403" mass="43404">MPTVAVVMPTGRRPTAYRRRFVPRPGLPERDATGRGDEAGTRLCGERRGRCGAGRIGCRDPLCGRRLCRPSVWSSPVVRIIRRGPGYPVPASTGRPPGGAATDRHHIPGETVTEQQNPAERHPTPDFPAQDQPHPGWTGPMDPPPDHGEDTYRGSGRLADRKALITGGDSGIGRAVALAFAREGADVLFTHLDSEKDEAAETARWVEEAGRRAVAVECDVREEDNCRALVDRAVAEFGRIDILVNNAAYQMSQPDGIEAISTEQFDRVMRTNLYGMFWLCKLALPHMPEGGSIINSASVQAYKPSPHLLDYATTKGAIVTFTQGLAQMLIGRGIRVNAVAPGPVWTPLIPATLPDTTEFGKQAPIGRPAQPAEMAPAYVFLASQEASYITAEIVNATGGTPLP</sequence>
<evidence type="ECO:0000256" key="1">
    <source>
        <dbReference type="ARBA" id="ARBA00006484"/>
    </source>
</evidence>
<comment type="similarity">
    <text evidence="1">Belongs to the short-chain dehydrogenases/reductases (SDR) family.</text>
</comment>
<protein>
    <recommendedName>
        <fullName evidence="6">Oxidoreductase</fullName>
    </recommendedName>
</protein>
<dbReference type="EMBL" id="BAAAUH010000039">
    <property type="protein sequence ID" value="GAA3191226.1"/>
    <property type="molecule type" value="Genomic_DNA"/>
</dbReference>
<evidence type="ECO:0000313" key="5">
    <source>
        <dbReference type="Proteomes" id="UP001501866"/>
    </source>
</evidence>
<keyword evidence="5" id="KW-1185">Reference proteome</keyword>
<proteinExistence type="inferred from homology"/>
<feature type="region of interest" description="Disordered" evidence="3">
    <location>
        <begin position="82"/>
        <end position="154"/>
    </location>
</feature>
<gene>
    <name evidence="4" type="ORF">GCM10010451_46350</name>
</gene>
<evidence type="ECO:0000256" key="3">
    <source>
        <dbReference type="SAM" id="MobiDB-lite"/>
    </source>
</evidence>
<reference evidence="5" key="1">
    <citation type="journal article" date="2019" name="Int. J. Syst. Evol. Microbiol.">
        <title>The Global Catalogue of Microorganisms (GCM) 10K type strain sequencing project: providing services to taxonomists for standard genome sequencing and annotation.</title>
        <authorList>
            <consortium name="The Broad Institute Genomics Platform"/>
            <consortium name="The Broad Institute Genome Sequencing Center for Infectious Disease"/>
            <person name="Wu L."/>
            <person name="Ma J."/>
        </authorList>
    </citation>
    <scope>NUCLEOTIDE SEQUENCE [LARGE SCALE GENOMIC DNA]</scope>
    <source>
        <strain evidence="5">JCM 9095</strain>
    </source>
</reference>
<keyword evidence="2" id="KW-0560">Oxidoreductase</keyword>
<dbReference type="PROSITE" id="PS00061">
    <property type="entry name" value="ADH_SHORT"/>
    <property type="match status" value="1"/>
</dbReference>
<dbReference type="InterPro" id="IPR020904">
    <property type="entry name" value="Sc_DH/Rdtase_CS"/>
</dbReference>
<dbReference type="Pfam" id="PF13561">
    <property type="entry name" value="adh_short_C2"/>
    <property type="match status" value="1"/>
</dbReference>
<dbReference type="PANTHER" id="PTHR48107">
    <property type="entry name" value="NADPH-DEPENDENT ALDEHYDE REDUCTASE-LIKE PROTEIN, CHLOROPLASTIC-RELATED"/>
    <property type="match status" value="1"/>
</dbReference>
<organism evidence="4 5">
    <name type="scientific">Streptomyces virens</name>
    <dbReference type="NCBI Taxonomy" id="285572"/>
    <lineage>
        <taxon>Bacteria</taxon>
        <taxon>Bacillati</taxon>
        <taxon>Actinomycetota</taxon>
        <taxon>Actinomycetes</taxon>
        <taxon>Kitasatosporales</taxon>
        <taxon>Streptomycetaceae</taxon>
        <taxon>Streptomyces</taxon>
    </lineage>
</organism>
<dbReference type="CDD" id="cd05355">
    <property type="entry name" value="SDR_c1"/>
    <property type="match status" value="1"/>
</dbReference>
<dbReference type="PANTHER" id="PTHR48107:SF16">
    <property type="entry name" value="NADPH-DEPENDENT ALDEHYDE REDUCTASE 1, CHLOROPLASTIC"/>
    <property type="match status" value="1"/>
</dbReference>
<accession>A0ABP6PUH6</accession>
<dbReference type="PRINTS" id="PR00080">
    <property type="entry name" value="SDRFAMILY"/>
</dbReference>
<dbReference type="Gene3D" id="3.40.50.720">
    <property type="entry name" value="NAD(P)-binding Rossmann-like Domain"/>
    <property type="match status" value="1"/>
</dbReference>
<dbReference type="SUPFAM" id="SSF51735">
    <property type="entry name" value="NAD(P)-binding Rossmann-fold domains"/>
    <property type="match status" value="1"/>
</dbReference>
<evidence type="ECO:0008006" key="6">
    <source>
        <dbReference type="Google" id="ProtNLM"/>
    </source>
</evidence>
<feature type="compositionally biased region" description="Basic and acidic residues" evidence="3">
    <location>
        <begin position="144"/>
        <end position="154"/>
    </location>
</feature>
<comment type="caution">
    <text evidence="4">The sequence shown here is derived from an EMBL/GenBank/DDBJ whole genome shotgun (WGS) entry which is preliminary data.</text>
</comment>